<dbReference type="SUPFAM" id="SSF46689">
    <property type="entry name" value="Homeodomain-like"/>
    <property type="match status" value="1"/>
</dbReference>
<evidence type="ECO:0000256" key="3">
    <source>
        <dbReference type="ARBA" id="ARBA00023163"/>
    </source>
</evidence>
<dbReference type="InterPro" id="IPR009057">
    <property type="entry name" value="Homeodomain-like_sf"/>
</dbReference>
<dbReference type="OrthoDB" id="329481at2"/>
<protein>
    <submittedName>
        <fullName evidence="7">Transcriptional regulator, TetR family</fullName>
    </submittedName>
</protein>
<evidence type="ECO:0000256" key="1">
    <source>
        <dbReference type="ARBA" id="ARBA00023015"/>
    </source>
</evidence>
<dbReference type="GO" id="GO:0045892">
    <property type="term" value="P:negative regulation of DNA-templated transcription"/>
    <property type="evidence" value="ECO:0007669"/>
    <property type="project" value="InterPro"/>
</dbReference>
<dbReference type="Proteomes" id="UP000242763">
    <property type="component" value="Unassembled WGS sequence"/>
</dbReference>
<dbReference type="Pfam" id="PF02909">
    <property type="entry name" value="TetR_C_1"/>
    <property type="match status" value="1"/>
</dbReference>
<evidence type="ECO:0000256" key="2">
    <source>
        <dbReference type="ARBA" id="ARBA00023125"/>
    </source>
</evidence>
<keyword evidence="3" id="KW-0804">Transcription</keyword>
<proteinExistence type="predicted"/>
<feature type="domain" description="HTH tetR-type" evidence="6">
    <location>
        <begin position="24"/>
        <end position="84"/>
    </location>
</feature>
<dbReference type="SUPFAM" id="SSF48498">
    <property type="entry name" value="Tetracyclin repressor-like, C-terminal domain"/>
    <property type="match status" value="1"/>
</dbReference>
<gene>
    <name evidence="7" type="ORF">SAMN03080618_00380</name>
</gene>
<dbReference type="Gene3D" id="1.10.357.10">
    <property type="entry name" value="Tetracycline Repressor, domain 2"/>
    <property type="match status" value="1"/>
</dbReference>
<evidence type="ECO:0000256" key="5">
    <source>
        <dbReference type="SAM" id="MobiDB-lite"/>
    </source>
</evidence>
<dbReference type="InterPro" id="IPR001647">
    <property type="entry name" value="HTH_TetR"/>
</dbReference>
<evidence type="ECO:0000313" key="7">
    <source>
        <dbReference type="EMBL" id="SFI42574.1"/>
    </source>
</evidence>
<evidence type="ECO:0000259" key="6">
    <source>
        <dbReference type="PROSITE" id="PS50977"/>
    </source>
</evidence>
<feature type="region of interest" description="Disordered" evidence="5">
    <location>
        <begin position="1"/>
        <end position="22"/>
    </location>
</feature>
<keyword evidence="8" id="KW-1185">Reference proteome</keyword>
<dbReference type="InterPro" id="IPR050109">
    <property type="entry name" value="HTH-type_TetR-like_transc_reg"/>
</dbReference>
<name>A0A1I3I3L5_9HYPH</name>
<sequence>MNQVLVGRQRRRSKKADKGQDAPALTREAIVEAAIKLLDSSDLENFSMRNLAKELGVYPTAIYWHIPSRNAVINAVISTIMDDLTPPPSEDWKAWMKTLFRRYRAIIKRHPNISPLIGVQLVSNASVDLDLIEGILQALVSAGFPKHTLPVAYNVVQSAMVGFTTEEFALAPKEEAEEWANGMQQMLSEVDATAHPLLVEHLDEMKNRSFIMRWQNGVDAPMDASFEMYIDVTIRGLESLQQDLVKAGGNQD</sequence>
<reference evidence="8" key="1">
    <citation type="submission" date="2016-10" db="EMBL/GenBank/DDBJ databases">
        <authorList>
            <person name="Varghese N."/>
            <person name="Submissions S."/>
        </authorList>
    </citation>
    <scope>NUCLEOTIDE SEQUENCE [LARGE SCALE GENOMIC DNA]</scope>
    <source>
        <strain evidence="8">DSM 21857</strain>
    </source>
</reference>
<organism evidence="7 8">
    <name type="scientific">Aquamicrobium aerolatum DSM 21857</name>
    <dbReference type="NCBI Taxonomy" id="1121003"/>
    <lineage>
        <taxon>Bacteria</taxon>
        <taxon>Pseudomonadati</taxon>
        <taxon>Pseudomonadota</taxon>
        <taxon>Alphaproteobacteria</taxon>
        <taxon>Hyphomicrobiales</taxon>
        <taxon>Phyllobacteriaceae</taxon>
        <taxon>Aerobium</taxon>
    </lineage>
</organism>
<dbReference type="Gene3D" id="1.10.10.60">
    <property type="entry name" value="Homeodomain-like"/>
    <property type="match status" value="1"/>
</dbReference>
<dbReference type="EMBL" id="FORF01000002">
    <property type="protein sequence ID" value="SFI42574.1"/>
    <property type="molecule type" value="Genomic_DNA"/>
</dbReference>
<dbReference type="GO" id="GO:0000976">
    <property type="term" value="F:transcription cis-regulatory region binding"/>
    <property type="evidence" value="ECO:0007669"/>
    <property type="project" value="TreeGrafter"/>
</dbReference>
<dbReference type="PANTHER" id="PTHR30055:SF151">
    <property type="entry name" value="TRANSCRIPTIONAL REGULATORY PROTEIN"/>
    <property type="match status" value="1"/>
</dbReference>
<evidence type="ECO:0000313" key="8">
    <source>
        <dbReference type="Proteomes" id="UP000242763"/>
    </source>
</evidence>
<dbReference type="InterPro" id="IPR004111">
    <property type="entry name" value="Repressor_TetR_C"/>
</dbReference>
<dbReference type="AlphaFoldDB" id="A0A1I3I3L5"/>
<keyword evidence="1" id="KW-0805">Transcription regulation</keyword>
<dbReference type="PANTHER" id="PTHR30055">
    <property type="entry name" value="HTH-TYPE TRANSCRIPTIONAL REGULATOR RUTR"/>
    <property type="match status" value="1"/>
</dbReference>
<dbReference type="RefSeq" id="WP_091517933.1">
    <property type="nucleotide sequence ID" value="NZ_FORF01000002.1"/>
</dbReference>
<dbReference type="STRING" id="1121003.SAMN03080618_00380"/>
<dbReference type="Pfam" id="PF00440">
    <property type="entry name" value="TetR_N"/>
    <property type="match status" value="1"/>
</dbReference>
<dbReference type="GO" id="GO:0003700">
    <property type="term" value="F:DNA-binding transcription factor activity"/>
    <property type="evidence" value="ECO:0007669"/>
    <property type="project" value="TreeGrafter"/>
</dbReference>
<evidence type="ECO:0000256" key="4">
    <source>
        <dbReference type="PROSITE-ProRule" id="PRU00335"/>
    </source>
</evidence>
<keyword evidence="2 4" id="KW-0238">DNA-binding</keyword>
<accession>A0A1I3I3L5</accession>
<feature type="DNA-binding region" description="H-T-H motif" evidence="4">
    <location>
        <begin position="47"/>
        <end position="66"/>
    </location>
</feature>
<dbReference type="PROSITE" id="PS50977">
    <property type="entry name" value="HTH_TETR_2"/>
    <property type="match status" value="1"/>
</dbReference>
<dbReference type="InterPro" id="IPR036271">
    <property type="entry name" value="Tet_transcr_reg_TetR-rel_C_sf"/>
</dbReference>